<accession>A0A848CQD0</accession>
<dbReference type="EMBL" id="JABAFX010000021">
    <property type="protein sequence ID" value="NME57593.1"/>
    <property type="molecule type" value="Genomic_DNA"/>
</dbReference>
<protein>
    <submittedName>
        <fullName evidence="1">Uncharacterized protein</fullName>
    </submittedName>
</protein>
<organism evidence="1 2">
    <name type="scientific">Dorea formicigenerans</name>
    <dbReference type="NCBI Taxonomy" id="39486"/>
    <lineage>
        <taxon>Bacteria</taxon>
        <taxon>Bacillati</taxon>
        <taxon>Bacillota</taxon>
        <taxon>Clostridia</taxon>
        <taxon>Lachnospirales</taxon>
        <taxon>Lachnospiraceae</taxon>
        <taxon>Dorea</taxon>
    </lineage>
</organism>
<comment type="caution">
    <text evidence="1">The sequence shown here is derived from an EMBL/GenBank/DDBJ whole genome shotgun (WGS) entry which is preliminary data.</text>
</comment>
<name>A0A848CQD0_9FIRM</name>
<gene>
    <name evidence="1" type="ORF">HF855_09215</name>
</gene>
<proteinExistence type="predicted"/>
<dbReference type="Proteomes" id="UP000580130">
    <property type="component" value="Unassembled WGS sequence"/>
</dbReference>
<dbReference type="AlphaFoldDB" id="A0A848CQD0"/>
<sequence>MKMRWEEPRIEVQKFIPNEYVAACYNISCNVPSGVGYYETNGEPGYQEGGWFTKGDEFIASGTGCGTTHYGVPGVPDDGPVANAMWQESRSGRYYSVFYWEQSSWGHSSSHFSKVEDADWEKNPNAS</sequence>
<dbReference type="RefSeq" id="WP_168933809.1">
    <property type="nucleotide sequence ID" value="NZ_JABAFX010000021.1"/>
</dbReference>
<evidence type="ECO:0000313" key="2">
    <source>
        <dbReference type="Proteomes" id="UP000580130"/>
    </source>
</evidence>
<evidence type="ECO:0000313" key="1">
    <source>
        <dbReference type="EMBL" id="NME57593.1"/>
    </source>
</evidence>
<reference evidence="1 2" key="1">
    <citation type="submission" date="2020-04" db="EMBL/GenBank/DDBJ databases">
        <authorList>
            <person name="Hitch T.C.A."/>
            <person name="Wylensek D."/>
            <person name="Clavel T."/>
        </authorList>
    </citation>
    <scope>NUCLEOTIDE SEQUENCE [LARGE SCALE GENOMIC DNA]</scope>
    <source>
        <strain evidence="1 2">BSM-383-APC-5F</strain>
    </source>
</reference>